<protein>
    <submittedName>
        <fullName evidence="2">Uncharacterized protein</fullName>
    </submittedName>
</protein>
<reference evidence="2 3" key="1">
    <citation type="submission" date="2018-04" db="EMBL/GenBank/DDBJ databases">
        <title>The genome of golden apple snail Pomacea canaliculata provides insight into stress tolerance and invasive adaptation.</title>
        <authorList>
            <person name="Liu C."/>
            <person name="Liu B."/>
            <person name="Ren Y."/>
            <person name="Zhang Y."/>
            <person name="Wang H."/>
            <person name="Li S."/>
            <person name="Jiang F."/>
            <person name="Yin L."/>
            <person name="Zhang G."/>
            <person name="Qian W."/>
            <person name="Fan W."/>
        </authorList>
    </citation>
    <scope>NUCLEOTIDE SEQUENCE [LARGE SCALE GENOMIC DNA]</scope>
    <source>
        <strain evidence="2">SZHN2017</strain>
        <tissue evidence="2">Muscle</tissue>
    </source>
</reference>
<gene>
    <name evidence="2" type="ORF">C0Q70_02052</name>
</gene>
<sequence>MKSHACVSRADAHSANKEADSSSHALKKIRGDFWKNQTRHPTFILRKSQPLSNFLQVGSDASGSIASAPDQPPVFRHLVTDICLDYSRLLCEDRRFLLGMGTPEHGVTSMWVYKWQREEIRNLYGLGNFKTNNKH</sequence>
<evidence type="ECO:0000256" key="1">
    <source>
        <dbReference type="SAM" id="MobiDB-lite"/>
    </source>
</evidence>
<evidence type="ECO:0000313" key="3">
    <source>
        <dbReference type="Proteomes" id="UP000245119"/>
    </source>
</evidence>
<evidence type="ECO:0000313" key="2">
    <source>
        <dbReference type="EMBL" id="PVD39422.1"/>
    </source>
</evidence>
<feature type="compositionally biased region" description="Basic and acidic residues" evidence="1">
    <location>
        <begin position="10"/>
        <end position="21"/>
    </location>
</feature>
<keyword evidence="3" id="KW-1185">Reference proteome</keyword>
<dbReference type="EMBL" id="PZQS01000001">
    <property type="protein sequence ID" value="PVD39422.1"/>
    <property type="molecule type" value="Genomic_DNA"/>
</dbReference>
<dbReference type="AlphaFoldDB" id="A0A2T7Q178"/>
<feature type="region of interest" description="Disordered" evidence="1">
    <location>
        <begin position="1"/>
        <end position="23"/>
    </location>
</feature>
<accession>A0A2T7Q178</accession>
<comment type="caution">
    <text evidence="2">The sequence shown here is derived from an EMBL/GenBank/DDBJ whole genome shotgun (WGS) entry which is preliminary data.</text>
</comment>
<proteinExistence type="predicted"/>
<name>A0A2T7Q178_POMCA</name>
<organism evidence="2 3">
    <name type="scientific">Pomacea canaliculata</name>
    <name type="common">Golden apple snail</name>
    <dbReference type="NCBI Taxonomy" id="400727"/>
    <lineage>
        <taxon>Eukaryota</taxon>
        <taxon>Metazoa</taxon>
        <taxon>Spiralia</taxon>
        <taxon>Lophotrochozoa</taxon>
        <taxon>Mollusca</taxon>
        <taxon>Gastropoda</taxon>
        <taxon>Caenogastropoda</taxon>
        <taxon>Architaenioglossa</taxon>
        <taxon>Ampullarioidea</taxon>
        <taxon>Ampullariidae</taxon>
        <taxon>Pomacea</taxon>
    </lineage>
</organism>
<dbReference type="Proteomes" id="UP000245119">
    <property type="component" value="Linkage Group LG1"/>
</dbReference>